<evidence type="ECO:0008006" key="5">
    <source>
        <dbReference type="Google" id="ProtNLM"/>
    </source>
</evidence>
<keyword evidence="2" id="KW-0812">Transmembrane</keyword>
<dbReference type="InterPro" id="IPR036396">
    <property type="entry name" value="Cyt_P450_sf"/>
</dbReference>
<dbReference type="PANTHER" id="PTHR24299">
    <property type="entry name" value="CYTOCHROME P450 FAMILY 1"/>
    <property type="match status" value="1"/>
</dbReference>
<dbReference type="Gene3D" id="1.10.630.10">
    <property type="entry name" value="Cytochrome P450"/>
    <property type="match status" value="1"/>
</dbReference>
<dbReference type="AlphaFoldDB" id="A0A0E0ESN5"/>
<organism evidence="3">
    <name type="scientific">Oryza meridionalis</name>
    <dbReference type="NCBI Taxonomy" id="40149"/>
    <lineage>
        <taxon>Eukaryota</taxon>
        <taxon>Viridiplantae</taxon>
        <taxon>Streptophyta</taxon>
        <taxon>Embryophyta</taxon>
        <taxon>Tracheophyta</taxon>
        <taxon>Spermatophyta</taxon>
        <taxon>Magnoliopsida</taxon>
        <taxon>Liliopsida</taxon>
        <taxon>Poales</taxon>
        <taxon>Poaceae</taxon>
        <taxon>BOP clade</taxon>
        <taxon>Oryzoideae</taxon>
        <taxon>Oryzeae</taxon>
        <taxon>Oryzinae</taxon>
        <taxon>Oryza</taxon>
    </lineage>
</organism>
<accession>A0A0E0ESN5</accession>
<protein>
    <recommendedName>
        <fullName evidence="5">Cytochrome P450</fullName>
    </recommendedName>
</protein>
<dbReference type="GO" id="GO:0016705">
    <property type="term" value="F:oxidoreductase activity, acting on paired donors, with incorporation or reduction of molecular oxygen"/>
    <property type="evidence" value="ECO:0007669"/>
    <property type="project" value="InterPro"/>
</dbReference>
<evidence type="ECO:0000313" key="3">
    <source>
        <dbReference type="EnsemblPlants" id="OMERI09G09260.1"/>
    </source>
</evidence>
<keyword evidence="2" id="KW-1133">Transmembrane helix</keyword>
<feature type="region of interest" description="Disordered" evidence="1">
    <location>
        <begin position="93"/>
        <end position="120"/>
    </location>
</feature>
<dbReference type="Proteomes" id="UP000008021">
    <property type="component" value="Chromosome 9"/>
</dbReference>
<dbReference type="PANTHER" id="PTHR24299:SF21">
    <property type="entry name" value="OS09G0441600 PROTEIN"/>
    <property type="match status" value="1"/>
</dbReference>
<dbReference type="GO" id="GO:0020037">
    <property type="term" value="F:heme binding"/>
    <property type="evidence" value="ECO:0007669"/>
    <property type="project" value="InterPro"/>
</dbReference>
<dbReference type="HOGENOM" id="CLU_166406_0_0_1"/>
<dbReference type="GO" id="GO:0005506">
    <property type="term" value="F:iron ion binding"/>
    <property type="evidence" value="ECO:0007669"/>
    <property type="project" value="InterPro"/>
</dbReference>
<sequence length="120" mass="13656">MELHPWPSLLVIVLAAVVFFLATILRHGRRAYRLPPGPKPWPIIGNLNLIGYGPRPQPQPYWLRPATSTSTSIHELSKRYGPLIQLRFGSCREEERRRGRRTTPERVGLRPSIADGKRAA</sequence>
<dbReference type="EnsemblPlants" id="OMERI09G09260.1">
    <property type="protein sequence ID" value="OMERI09G09260.1"/>
    <property type="gene ID" value="OMERI09G09260"/>
</dbReference>
<keyword evidence="2" id="KW-0472">Membrane</keyword>
<proteinExistence type="predicted"/>
<dbReference type="Gramene" id="OMERI09G09260.1">
    <property type="protein sequence ID" value="OMERI09G09260.1"/>
    <property type="gene ID" value="OMERI09G09260"/>
</dbReference>
<dbReference type="SUPFAM" id="SSF48264">
    <property type="entry name" value="Cytochrome P450"/>
    <property type="match status" value="1"/>
</dbReference>
<evidence type="ECO:0000256" key="1">
    <source>
        <dbReference type="SAM" id="MobiDB-lite"/>
    </source>
</evidence>
<dbReference type="GO" id="GO:0004497">
    <property type="term" value="F:monooxygenase activity"/>
    <property type="evidence" value="ECO:0007669"/>
    <property type="project" value="InterPro"/>
</dbReference>
<dbReference type="STRING" id="40149.A0A0E0ESN5"/>
<feature type="transmembrane region" description="Helical" evidence="2">
    <location>
        <begin position="6"/>
        <end position="25"/>
    </location>
</feature>
<evidence type="ECO:0000256" key="2">
    <source>
        <dbReference type="SAM" id="Phobius"/>
    </source>
</evidence>
<name>A0A0E0ESN5_9ORYZ</name>
<reference evidence="3" key="2">
    <citation type="submission" date="2018-05" db="EMBL/GenBank/DDBJ databases">
        <title>OmerRS3 (Oryza meridionalis Reference Sequence Version 3).</title>
        <authorList>
            <person name="Zhang J."/>
            <person name="Kudrna D."/>
            <person name="Lee S."/>
            <person name="Talag J."/>
            <person name="Welchert J."/>
            <person name="Wing R.A."/>
        </authorList>
    </citation>
    <scope>NUCLEOTIDE SEQUENCE [LARGE SCALE GENOMIC DNA]</scope>
    <source>
        <strain evidence="3">cv. OR44</strain>
    </source>
</reference>
<keyword evidence="4" id="KW-1185">Reference proteome</keyword>
<feature type="compositionally biased region" description="Basic and acidic residues" evidence="1">
    <location>
        <begin position="93"/>
        <end position="108"/>
    </location>
</feature>
<evidence type="ECO:0000313" key="4">
    <source>
        <dbReference type="Proteomes" id="UP000008021"/>
    </source>
</evidence>
<reference evidence="3" key="1">
    <citation type="submission" date="2015-04" db="UniProtKB">
        <authorList>
            <consortium name="EnsemblPlants"/>
        </authorList>
    </citation>
    <scope>IDENTIFICATION</scope>
</reference>